<dbReference type="InterPro" id="IPR013033">
    <property type="entry name" value="MinC"/>
</dbReference>
<keyword evidence="4 6" id="KW-0131">Cell cycle</keyword>
<dbReference type="Proteomes" id="UP001524547">
    <property type="component" value="Unassembled WGS sequence"/>
</dbReference>
<dbReference type="Gene3D" id="3.30.70.260">
    <property type="match status" value="1"/>
</dbReference>
<dbReference type="InterPro" id="IPR005526">
    <property type="entry name" value="Septum_form_inhib_MinC_C"/>
</dbReference>
<dbReference type="InterPro" id="IPR016098">
    <property type="entry name" value="CAP/MinC_C"/>
</dbReference>
<keyword evidence="3 6" id="KW-0717">Septation</keyword>
<proteinExistence type="inferred from homology"/>
<keyword evidence="2 6" id="KW-0132">Cell division</keyword>
<evidence type="ECO:0000256" key="5">
    <source>
        <dbReference type="ARBA" id="ARBA00025606"/>
    </source>
</evidence>
<dbReference type="Gene3D" id="2.160.20.70">
    <property type="match status" value="1"/>
</dbReference>
<reference evidence="8 9" key="1">
    <citation type="submission" date="2022-06" db="EMBL/GenBank/DDBJ databases">
        <title>Rhizosaccharibacter gen. nov. sp. nov. KSS12, endophytic bacteria isolated from sugarcane.</title>
        <authorList>
            <person name="Pitiwittayakul N."/>
        </authorList>
    </citation>
    <scope>NUCLEOTIDE SEQUENCE [LARGE SCALE GENOMIC DNA]</scope>
    <source>
        <strain evidence="8 9">KSS12</strain>
    </source>
</reference>
<evidence type="ECO:0000256" key="6">
    <source>
        <dbReference type="HAMAP-Rule" id="MF_00267"/>
    </source>
</evidence>
<comment type="similarity">
    <text evidence="1 6">Belongs to the MinC family.</text>
</comment>
<comment type="function">
    <text evidence="5 6">Cell division inhibitor that blocks the formation of polar Z ring septums. Rapidly oscillates between the poles of the cell to destabilize FtsZ filaments that have formed before they mature into polar Z rings. Prevents FtsZ polymerization.</text>
</comment>
<protein>
    <recommendedName>
        <fullName evidence="6">Probable septum site-determining protein MinC</fullName>
    </recommendedName>
</protein>
<dbReference type="EMBL" id="JAMZEJ010000003">
    <property type="protein sequence ID" value="MCQ8240326.1"/>
    <property type="molecule type" value="Genomic_DNA"/>
</dbReference>
<dbReference type="PANTHER" id="PTHR34108">
    <property type="entry name" value="SEPTUM SITE-DETERMINING PROTEIN MINC"/>
    <property type="match status" value="1"/>
</dbReference>
<name>A0ABT1VVE8_9PROT</name>
<dbReference type="NCBIfam" id="TIGR01222">
    <property type="entry name" value="minC"/>
    <property type="match status" value="1"/>
</dbReference>
<evidence type="ECO:0000256" key="2">
    <source>
        <dbReference type="ARBA" id="ARBA00022618"/>
    </source>
</evidence>
<feature type="domain" description="Septum formation inhibitor MinC C-terminal" evidence="7">
    <location>
        <begin position="113"/>
        <end position="211"/>
    </location>
</feature>
<dbReference type="Pfam" id="PF03775">
    <property type="entry name" value="MinC_C"/>
    <property type="match status" value="1"/>
</dbReference>
<organism evidence="8 9">
    <name type="scientific">Rhizosaccharibacter radicis</name>
    <dbReference type="NCBI Taxonomy" id="2782605"/>
    <lineage>
        <taxon>Bacteria</taxon>
        <taxon>Pseudomonadati</taxon>
        <taxon>Pseudomonadota</taxon>
        <taxon>Alphaproteobacteria</taxon>
        <taxon>Acetobacterales</taxon>
        <taxon>Acetobacteraceae</taxon>
        <taxon>Rhizosaccharibacter</taxon>
    </lineage>
</organism>
<dbReference type="HAMAP" id="MF_00267">
    <property type="entry name" value="MinC"/>
    <property type="match status" value="1"/>
</dbReference>
<gene>
    <name evidence="6 8" type="primary">minC</name>
    <name evidence="8" type="ORF">NFI88_05645</name>
</gene>
<dbReference type="SUPFAM" id="SSF63848">
    <property type="entry name" value="Cell-division inhibitor MinC, C-terminal domain"/>
    <property type="match status" value="1"/>
</dbReference>
<dbReference type="PANTHER" id="PTHR34108:SF1">
    <property type="entry name" value="SEPTUM SITE-DETERMINING PROTEIN MINC"/>
    <property type="match status" value="1"/>
</dbReference>
<comment type="subunit">
    <text evidence="6">Interacts with MinD and FtsZ.</text>
</comment>
<keyword evidence="9" id="KW-1185">Reference proteome</keyword>
<comment type="caution">
    <text evidence="8">The sequence shown here is derived from an EMBL/GenBank/DDBJ whole genome shotgun (WGS) entry which is preliminary data.</text>
</comment>
<evidence type="ECO:0000313" key="8">
    <source>
        <dbReference type="EMBL" id="MCQ8240326.1"/>
    </source>
</evidence>
<evidence type="ECO:0000259" key="7">
    <source>
        <dbReference type="Pfam" id="PF03775"/>
    </source>
</evidence>
<dbReference type="InterPro" id="IPR036145">
    <property type="entry name" value="MinC_C_sf"/>
</dbReference>
<sequence length="216" mass="22740">MALVLSPEPPLGDWLRALDIQIAKSASFFEAKPVILDLGLVVPEEDGLAELVPALAARGVRLVGIEGADESWDATRDWDWPQTFSGGRAIGPVEVPEQELPQPPAATSHTLLVEEPVRSGQSISHPDGDVVVMGSVASGSEVSAGGSIHVYGTLRGRALAGIGGNGDARILCRRMNAELIAIDGFYMTAEDMPADRVGRSVQAKLDGESLVLLPLD</sequence>
<evidence type="ECO:0000256" key="4">
    <source>
        <dbReference type="ARBA" id="ARBA00023306"/>
    </source>
</evidence>
<evidence type="ECO:0000256" key="1">
    <source>
        <dbReference type="ARBA" id="ARBA00006291"/>
    </source>
</evidence>
<evidence type="ECO:0000256" key="3">
    <source>
        <dbReference type="ARBA" id="ARBA00023210"/>
    </source>
</evidence>
<evidence type="ECO:0000313" key="9">
    <source>
        <dbReference type="Proteomes" id="UP001524547"/>
    </source>
</evidence>
<accession>A0ABT1VVE8</accession>